<dbReference type="NCBIfam" id="TIGR00481">
    <property type="entry name" value="YbhB/YbcL family Raf kinase inhibitor-like protein"/>
    <property type="match status" value="1"/>
</dbReference>
<evidence type="ECO:0000313" key="1">
    <source>
        <dbReference type="EMBL" id="KKQ33708.1"/>
    </source>
</evidence>
<dbReference type="AlphaFoldDB" id="A0A0G0GRL7"/>
<gene>
    <name evidence="1" type="ORF">US45_C0008G0003</name>
</gene>
<dbReference type="CDD" id="cd00865">
    <property type="entry name" value="PEBP_bact_arch"/>
    <property type="match status" value="1"/>
</dbReference>
<accession>A0A0G0GRL7</accession>
<dbReference type="Gene3D" id="3.90.280.10">
    <property type="entry name" value="PEBP-like"/>
    <property type="match status" value="1"/>
</dbReference>
<dbReference type="PANTHER" id="PTHR30289:SF1">
    <property type="entry name" value="PEBP (PHOSPHATIDYLETHANOLAMINE-BINDING PROTEIN) FAMILY PROTEIN"/>
    <property type="match status" value="1"/>
</dbReference>
<dbReference type="Pfam" id="PF01161">
    <property type="entry name" value="PBP"/>
    <property type="match status" value="1"/>
</dbReference>
<organism evidence="1 2">
    <name type="scientific">Candidatus Nomurabacteria bacterium GW2011_GWA1_37_20</name>
    <dbReference type="NCBI Taxonomy" id="1618729"/>
    <lineage>
        <taxon>Bacteria</taxon>
        <taxon>Candidatus Nomuraibacteriota</taxon>
    </lineage>
</organism>
<dbReference type="InterPro" id="IPR036610">
    <property type="entry name" value="PEBP-like_sf"/>
</dbReference>
<name>A0A0G0GRL7_9BACT</name>
<dbReference type="PATRIC" id="fig|1618729.3.peg.115"/>
<comment type="caution">
    <text evidence="1">The sequence shown here is derived from an EMBL/GenBank/DDBJ whole genome shotgun (WGS) entry which is preliminary data.</text>
</comment>
<protein>
    <submittedName>
        <fullName evidence="1">YbhB and YbcL</fullName>
    </submittedName>
</protein>
<dbReference type="Proteomes" id="UP000034701">
    <property type="component" value="Unassembled WGS sequence"/>
</dbReference>
<evidence type="ECO:0000313" key="2">
    <source>
        <dbReference type="Proteomes" id="UP000034701"/>
    </source>
</evidence>
<sequence>MQIKSPAFKNEGEIPSRFTCDGEGVNPALIFKNAPKETKSLTLTVDDPDIPESVKKSYNIEVWDHWIIWNISPNTKEIQENSIPEGAVVGEGTRGVNAYTPPCPPDREHRYFFKLYALDAVLALDENSSKKKVLNAMQGHILAEAELMGKYKRK</sequence>
<dbReference type="SUPFAM" id="SSF49777">
    <property type="entry name" value="PEBP-like"/>
    <property type="match status" value="1"/>
</dbReference>
<dbReference type="EMBL" id="LBTA01000008">
    <property type="protein sequence ID" value="KKQ33708.1"/>
    <property type="molecule type" value="Genomic_DNA"/>
</dbReference>
<dbReference type="InterPro" id="IPR005247">
    <property type="entry name" value="YbhB_YbcL/LppC-like"/>
</dbReference>
<dbReference type="InterPro" id="IPR008914">
    <property type="entry name" value="PEBP"/>
</dbReference>
<dbReference type="PANTHER" id="PTHR30289">
    <property type="entry name" value="UNCHARACTERIZED PROTEIN YBCL-RELATED"/>
    <property type="match status" value="1"/>
</dbReference>
<reference evidence="1 2" key="1">
    <citation type="journal article" date="2015" name="Nature">
        <title>rRNA introns, odd ribosomes, and small enigmatic genomes across a large radiation of phyla.</title>
        <authorList>
            <person name="Brown C.T."/>
            <person name="Hug L.A."/>
            <person name="Thomas B.C."/>
            <person name="Sharon I."/>
            <person name="Castelle C.J."/>
            <person name="Singh A."/>
            <person name="Wilkins M.J."/>
            <person name="Williams K.H."/>
            <person name="Banfield J.F."/>
        </authorList>
    </citation>
    <scope>NUCLEOTIDE SEQUENCE [LARGE SCALE GENOMIC DNA]</scope>
</reference>
<proteinExistence type="predicted"/>